<gene>
    <name evidence="2" type="ORF">SAMN04487936_101449</name>
</gene>
<keyword evidence="1" id="KW-0472">Membrane</keyword>
<dbReference type="EMBL" id="FOSB01000001">
    <property type="protein sequence ID" value="SFJ25225.1"/>
    <property type="molecule type" value="Genomic_DNA"/>
</dbReference>
<reference evidence="3" key="1">
    <citation type="submission" date="2016-10" db="EMBL/GenBank/DDBJ databases">
        <authorList>
            <person name="Varghese N."/>
            <person name="Submissions S."/>
        </authorList>
    </citation>
    <scope>NUCLEOTIDE SEQUENCE [LARGE SCALE GENOMIC DNA]</scope>
    <source>
        <strain evidence="3">CGMCC 1.3704</strain>
    </source>
</reference>
<feature type="transmembrane region" description="Helical" evidence="1">
    <location>
        <begin position="138"/>
        <end position="159"/>
    </location>
</feature>
<protein>
    <submittedName>
        <fullName evidence="2">Uncharacterized protein</fullName>
    </submittedName>
</protein>
<evidence type="ECO:0000313" key="2">
    <source>
        <dbReference type="EMBL" id="SFJ25225.1"/>
    </source>
</evidence>
<keyword evidence="1" id="KW-1133">Transmembrane helix</keyword>
<name>A0A1I3PUZ7_HALDA</name>
<evidence type="ECO:0000313" key="3">
    <source>
        <dbReference type="Proteomes" id="UP000183557"/>
    </source>
</evidence>
<dbReference type="RefSeq" id="WP_075034897.1">
    <property type="nucleotide sequence ID" value="NZ_FOSB01000001.1"/>
</dbReference>
<dbReference type="OrthoDB" id="2357153at2"/>
<keyword evidence="1" id="KW-0812">Transmembrane</keyword>
<organism evidence="2 3">
    <name type="scientific">Halobacillus dabanensis</name>
    <dbReference type="NCBI Taxonomy" id="240302"/>
    <lineage>
        <taxon>Bacteria</taxon>
        <taxon>Bacillati</taxon>
        <taxon>Bacillota</taxon>
        <taxon>Bacilli</taxon>
        <taxon>Bacillales</taxon>
        <taxon>Bacillaceae</taxon>
        <taxon>Halobacillus</taxon>
    </lineage>
</organism>
<dbReference type="Proteomes" id="UP000183557">
    <property type="component" value="Unassembled WGS sequence"/>
</dbReference>
<sequence length="164" mass="18702">MRIFIVLLCSLLFPFLAYPTITSGTSWAYKFVVWNDFIYVVDEDKTENRVENAGKRIGEVTVYSDMNQHKGNFSNAYEEGTGYYKIIGVPTSDTIAVEVRKGVYLKAEREGIYGFKGEQEAVTGHYLENGVNVERNDLLIGTLVFFGFLSLLVLLVYHFQKNRT</sequence>
<accession>A0A1I3PUZ7</accession>
<dbReference type="AlphaFoldDB" id="A0A1I3PUZ7"/>
<evidence type="ECO:0000256" key="1">
    <source>
        <dbReference type="SAM" id="Phobius"/>
    </source>
</evidence>
<keyword evidence="3" id="KW-1185">Reference proteome</keyword>
<proteinExistence type="predicted"/>